<feature type="transmembrane region" description="Helical" evidence="7">
    <location>
        <begin position="621"/>
        <end position="640"/>
    </location>
</feature>
<dbReference type="AlphaFoldDB" id="Q6CIB1"/>
<feature type="transmembrane region" description="Helical" evidence="7">
    <location>
        <begin position="139"/>
        <end position="167"/>
    </location>
</feature>
<evidence type="ECO:0000256" key="4">
    <source>
        <dbReference type="ARBA" id="ARBA00022989"/>
    </source>
</evidence>
<feature type="transmembrane region" description="Helical" evidence="7">
    <location>
        <begin position="501"/>
        <end position="521"/>
    </location>
</feature>
<evidence type="ECO:0000256" key="5">
    <source>
        <dbReference type="ARBA" id="ARBA00023136"/>
    </source>
</evidence>
<feature type="transmembrane region" description="Helical" evidence="7">
    <location>
        <begin position="15"/>
        <end position="35"/>
    </location>
</feature>
<dbReference type="PANTHER" id="PTHR46154:SF3">
    <property type="entry name" value="DUR32P"/>
    <property type="match status" value="1"/>
</dbReference>
<reference evidence="8 9" key="1">
    <citation type="journal article" date="2004" name="Nature">
        <title>Genome evolution in yeasts.</title>
        <authorList>
            <consortium name="Genolevures"/>
            <person name="Dujon B."/>
            <person name="Sherman D."/>
            <person name="Fischer G."/>
            <person name="Durrens P."/>
            <person name="Casaregola S."/>
            <person name="Lafontaine I."/>
            <person name="de Montigny J."/>
            <person name="Marck C."/>
            <person name="Neuveglise C."/>
            <person name="Talla E."/>
            <person name="Goffard N."/>
            <person name="Frangeul L."/>
            <person name="Aigle M."/>
            <person name="Anthouard V."/>
            <person name="Babour A."/>
            <person name="Barbe V."/>
            <person name="Barnay S."/>
            <person name="Blanchin S."/>
            <person name="Beckerich J.M."/>
            <person name="Beyne E."/>
            <person name="Bleykasten C."/>
            <person name="Boisrame A."/>
            <person name="Boyer J."/>
            <person name="Cattolico L."/>
            <person name="Confanioleri F."/>
            <person name="de Daruvar A."/>
            <person name="Despons L."/>
            <person name="Fabre E."/>
            <person name="Fairhead C."/>
            <person name="Ferry-Dumazet H."/>
            <person name="Groppi A."/>
            <person name="Hantraye F."/>
            <person name="Hennequin C."/>
            <person name="Jauniaux N."/>
            <person name="Joyet P."/>
            <person name="Kachouri R."/>
            <person name="Kerrest A."/>
            <person name="Koszul R."/>
            <person name="Lemaire M."/>
            <person name="Lesur I."/>
            <person name="Ma L."/>
            <person name="Muller H."/>
            <person name="Nicaud J.M."/>
            <person name="Nikolski M."/>
            <person name="Oztas S."/>
            <person name="Ozier-Kalogeropoulos O."/>
            <person name="Pellenz S."/>
            <person name="Potier S."/>
            <person name="Richard G.F."/>
            <person name="Straub M.L."/>
            <person name="Suleau A."/>
            <person name="Swennene D."/>
            <person name="Tekaia F."/>
            <person name="Wesolowski-Louvel M."/>
            <person name="Westhof E."/>
            <person name="Wirth B."/>
            <person name="Zeniou-Meyer M."/>
            <person name="Zivanovic I."/>
            <person name="Bolotin-Fukuhara M."/>
            <person name="Thierry A."/>
            <person name="Bouchier C."/>
            <person name="Caudron B."/>
            <person name="Scarpelli C."/>
            <person name="Gaillardin C."/>
            <person name="Weissenbach J."/>
            <person name="Wincker P."/>
            <person name="Souciet J.L."/>
        </authorList>
    </citation>
    <scope>NUCLEOTIDE SEQUENCE [LARGE SCALE GENOMIC DNA]</scope>
    <source>
        <strain evidence="9">ATCC 8585 / CBS 2359 / DSM 70799 / NBRC 1267 / NRRL Y-1140 / WM37</strain>
    </source>
</reference>
<feature type="transmembrane region" description="Helical" evidence="7">
    <location>
        <begin position="433"/>
        <end position="454"/>
    </location>
</feature>
<dbReference type="PROSITE" id="PS50283">
    <property type="entry name" value="NA_SOLUT_SYMP_3"/>
    <property type="match status" value="1"/>
</dbReference>
<keyword evidence="9" id="KW-1185">Reference proteome</keyword>
<feature type="transmembrane region" description="Helical" evidence="7">
    <location>
        <begin position="56"/>
        <end position="75"/>
    </location>
</feature>
<feature type="transmembrane region" description="Helical" evidence="7">
    <location>
        <begin position="363"/>
        <end position="389"/>
    </location>
</feature>
<dbReference type="InterPro" id="IPR001734">
    <property type="entry name" value="Na/solute_symporter"/>
</dbReference>
<feature type="transmembrane region" description="Helical" evidence="7">
    <location>
        <begin position="173"/>
        <end position="193"/>
    </location>
</feature>
<keyword evidence="5 7" id="KW-0472">Membrane</keyword>
<dbReference type="PaxDb" id="284590-Q6CIB1"/>
<dbReference type="GO" id="GO:0015204">
    <property type="term" value="F:urea transmembrane transporter activity"/>
    <property type="evidence" value="ECO:0007669"/>
    <property type="project" value="InterPro"/>
</dbReference>
<comment type="similarity">
    <text evidence="2 6">Belongs to the sodium:solute symporter (SSF) (TC 2.A.21) family.</text>
</comment>
<dbReference type="Pfam" id="PF00474">
    <property type="entry name" value="SSF"/>
    <property type="match status" value="1"/>
</dbReference>
<proteinExistence type="inferred from homology"/>
<comment type="subcellular location">
    <subcellularLocation>
        <location evidence="1">Membrane</location>
        <topology evidence="1">Multi-pass membrane protein</topology>
    </subcellularLocation>
</comment>
<feature type="transmembrane region" description="Helical" evidence="7">
    <location>
        <begin position="401"/>
        <end position="427"/>
    </location>
</feature>
<gene>
    <name evidence="8" type="ORF">KLLA0_F28083g</name>
</gene>
<dbReference type="InParanoid" id="Q6CIB1"/>
<feature type="transmembrane region" description="Helical" evidence="7">
    <location>
        <begin position="258"/>
        <end position="276"/>
    </location>
</feature>
<dbReference type="PANTHER" id="PTHR46154">
    <property type="match status" value="1"/>
</dbReference>
<keyword evidence="4 7" id="KW-1133">Transmembrane helix</keyword>
<dbReference type="OMA" id="GVSGMHF"/>
<name>Q6CIB1_KLULA</name>
<dbReference type="InterPro" id="IPR031155">
    <property type="entry name" value="DUR"/>
</dbReference>
<feature type="transmembrane region" description="Helical" evidence="7">
    <location>
        <begin position="652"/>
        <end position="676"/>
    </location>
</feature>
<dbReference type="STRING" id="284590.Q6CIB1"/>
<feature type="transmembrane region" description="Helical" evidence="7">
    <location>
        <begin position="95"/>
        <end position="113"/>
    </location>
</feature>
<evidence type="ECO:0000256" key="7">
    <source>
        <dbReference type="SAM" id="Phobius"/>
    </source>
</evidence>
<evidence type="ECO:0000256" key="1">
    <source>
        <dbReference type="ARBA" id="ARBA00004141"/>
    </source>
</evidence>
<dbReference type="GeneID" id="2895054"/>
<dbReference type="Gene3D" id="1.20.1730.10">
    <property type="entry name" value="Sodium/glucose cotransporter"/>
    <property type="match status" value="1"/>
</dbReference>
<feature type="transmembrane region" description="Helical" evidence="7">
    <location>
        <begin position="205"/>
        <end position="221"/>
    </location>
</feature>
<dbReference type="CDD" id="cd11476">
    <property type="entry name" value="SLC5sbd_DUR3"/>
    <property type="match status" value="1"/>
</dbReference>
<dbReference type="eggNOG" id="KOG2348">
    <property type="taxonomic scope" value="Eukaryota"/>
</dbReference>
<dbReference type="HOGENOM" id="CLU_010778_2_1_1"/>
<evidence type="ECO:0000313" key="9">
    <source>
        <dbReference type="Proteomes" id="UP000000598"/>
    </source>
</evidence>
<keyword evidence="3 7" id="KW-0812">Transmembrane</keyword>
<evidence type="ECO:0000256" key="2">
    <source>
        <dbReference type="ARBA" id="ARBA00006434"/>
    </source>
</evidence>
<dbReference type="EMBL" id="CR382126">
    <property type="protein sequence ID" value="CAG99037.1"/>
    <property type="molecule type" value="Genomic_DNA"/>
</dbReference>
<dbReference type="RefSeq" id="XP_456328.1">
    <property type="nucleotide sequence ID" value="XM_456328.1"/>
</dbReference>
<dbReference type="Proteomes" id="UP000000598">
    <property type="component" value="Chromosome F"/>
</dbReference>
<dbReference type="KEGG" id="kla:KLLA0_F28083g"/>
<evidence type="ECO:0000256" key="6">
    <source>
        <dbReference type="RuleBase" id="RU362091"/>
    </source>
</evidence>
<accession>Q6CIB1</accession>
<evidence type="ECO:0000256" key="3">
    <source>
        <dbReference type="ARBA" id="ARBA00022692"/>
    </source>
</evidence>
<feature type="transmembrane region" description="Helical" evidence="7">
    <location>
        <begin position="296"/>
        <end position="321"/>
    </location>
</feature>
<dbReference type="InterPro" id="IPR038377">
    <property type="entry name" value="Na/Glc_symporter_sf"/>
</dbReference>
<protein>
    <submittedName>
        <fullName evidence="8">KLLA0F28083p</fullName>
    </submittedName>
</protein>
<sequence>MSSADEVNISLLTKASGYGVLIGVGALFAVGIIVATKLMGKYLHEDSQSTENFMVANRNVGIGLTGSVVFSSWYWATEILWVVTMVYSYGVMSSFWYFAGLSVQICLMALLGIQAKKKIPNGHTCLEIVELRYGKSAHILYMFMCLVNNLLSSSSMILGSAAAISIISGNLHIVASTMLIPFGVMCYTVVGGLKATFLTDYMHSLIALIILVYFNTAVISSDKIGGISGLYDKVIQHEGDRYIEGNYQGSFLTGKSQGAIFFGIIHCVGDFGLTVMDSSFWQKAFSANVKASVPGYLIAAALIPAIVWPLGTIIGLSNIVLEGESFFPTYPRAMTSYEINNGFGLPYTLMAVLGKSSLGGLLLAIYLAVTSTVSAQMIAVSSIISFDIYRNYFKPNANNSQLITVSHIGVIFFGLFAAGFTVMLHYVGVDMTWMGYFYSMIICPGVIPLVLTILWDRQTPLAAIISPVIGFLAGIAVWLGTAYKFYGEVTITSTGSQLPCMYGGLTALFLPGVLTVPISLLDKNYKFDWSDFKKAKLIVEEEEEEEDSFDDNNRFKEATPSIEEKSSKSIKPSVELETKTENAVEILKEDSAFYETEVSSNPANTPFTAEEVRIINIYTKIAAGASVFVLLITWVVWPLPLYRDYIFSKTFFAGWTVVSIIWVYLALIFIGLYPLWDGRHSLIKIFNGVKNDIFKSKN</sequence>
<evidence type="ECO:0000313" key="8">
    <source>
        <dbReference type="EMBL" id="CAG99037.1"/>
    </source>
</evidence>
<organism evidence="8 9">
    <name type="scientific">Kluyveromyces lactis (strain ATCC 8585 / CBS 2359 / DSM 70799 / NBRC 1267 / NRRL Y-1140 / WM37)</name>
    <name type="common">Yeast</name>
    <name type="synonym">Candida sphaerica</name>
    <dbReference type="NCBI Taxonomy" id="284590"/>
    <lineage>
        <taxon>Eukaryota</taxon>
        <taxon>Fungi</taxon>
        <taxon>Dikarya</taxon>
        <taxon>Ascomycota</taxon>
        <taxon>Saccharomycotina</taxon>
        <taxon>Saccharomycetes</taxon>
        <taxon>Saccharomycetales</taxon>
        <taxon>Saccharomycetaceae</taxon>
        <taxon>Kluyveromyces</taxon>
    </lineage>
</organism>
<feature type="transmembrane region" description="Helical" evidence="7">
    <location>
        <begin position="461"/>
        <end position="481"/>
    </location>
</feature>
<dbReference type="GO" id="GO:0005886">
    <property type="term" value="C:plasma membrane"/>
    <property type="evidence" value="ECO:0007669"/>
    <property type="project" value="TreeGrafter"/>
</dbReference>